<organism evidence="6 7">
    <name type="scientific">Dermatophagoides pteronyssinus</name>
    <name type="common">European house dust mite</name>
    <dbReference type="NCBI Taxonomy" id="6956"/>
    <lineage>
        <taxon>Eukaryota</taxon>
        <taxon>Metazoa</taxon>
        <taxon>Ecdysozoa</taxon>
        <taxon>Arthropoda</taxon>
        <taxon>Chelicerata</taxon>
        <taxon>Arachnida</taxon>
        <taxon>Acari</taxon>
        <taxon>Acariformes</taxon>
        <taxon>Sarcoptiformes</taxon>
        <taxon>Astigmata</taxon>
        <taxon>Psoroptidia</taxon>
        <taxon>Analgoidea</taxon>
        <taxon>Pyroglyphidae</taxon>
        <taxon>Dermatophagoidinae</taxon>
        <taxon>Dermatophagoides</taxon>
    </lineage>
</organism>
<evidence type="ECO:0000313" key="6">
    <source>
        <dbReference type="Proteomes" id="UP000515146"/>
    </source>
</evidence>
<dbReference type="InterPro" id="IPR008521">
    <property type="entry name" value="Mg_trans_NIPA"/>
</dbReference>
<sequence>MLTSFLIGVSLAIISCLFIGVSFILKKVGLIRLSNRGLRAGRGGFGYLTDWVWWMGLIFMGIGELANFTAYAFAPASLVTPLGALSVLVSSLLAHKYLKENLNIFSKIGCSLAIIGSTVIVLHAPKEGKIDSLDDISLMLVRASFLLYLSFVIISSILLVVLYAPRYGNSNVLVYILICSLIGSLSVISCKGFGIGIRQTINGQNQLINPLFWILLISLITTVSIQMNYLNKALDIFDTSIVTPVYYVLFTSFVLIASAIMFREWTSMTIENIVGNLCGFATTIIGVFLLNAFKELNINMNNLKNQLLNTNRLNNTNSALHMSEIVVNDPLLPDIRRSVQPGLITWTMDDDEC</sequence>
<dbReference type="FunCoup" id="A0A6P6XW44">
    <property type="interactions" value="759"/>
</dbReference>
<dbReference type="GO" id="GO:0016020">
    <property type="term" value="C:membrane"/>
    <property type="evidence" value="ECO:0007669"/>
    <property type="project" value="UniProtKB-SubCell"/>
</dbReference>
<dbReference type="GO" id="GO:0015095">
    <property type="term" value="F:magnesium ion transmembrane transporter activity"/>
    <property type="evidence" value="ECO:0007669"/>
    <property type="project" value="InterPro"/>
</dbReference>
<dbReference type="PANTHER" id="PTHR12570">
    <property type="match status" value="1"/>
</dbReference>
<dbReference type="InterPro" id="IPR037185">
    <property type="entry name" value="EmrE-like"/>
</dbReference>
<name>A0A6P6XW44_DERPT</name>
<dbReference type="SUPFAM" id="SSF103481">
    <property type="entry name" value="Multidrug resistance efflux transporter EmrE"/>
    <property type="match status" value="1"/>
</dbReference>
<evidence type="ECO:0000256" key="1">
    <source>
        <dbReference type="ARBA" id="ARBA00004141"/>
    </source>
</evidence>
<dbReference type="KEGG" id="dpte:113791930"/>
<evidence type="ECO:0000313" key="7">
    <source>
        <dbReference type="RefSeq" id="XP_027197617.1"/>
    </source>
</evidence>
<comment type="subcellular location">
    <subcellularLocation>
        <location evidence="1">Membrane</location>
        <topology evidence="1">Multi-pass membrane protein</topology>
    </subcellularLocation>
</comment>
<keyword evidence="6" id="KW-1185">Reference proteome</keyword>
<protein>
    <submittedName>
        <fullName evidence="7">Magnesium transporter NIPA2-like</fullName>
    </submittedName>
</protein>
<gene>
    <name evidence="7" type="primary">LOC113791930</name>
</gene>
<dbReference type="CTD" id="34681"/>
<dbReference type="InParanoid" id="A0A6P6XW44"/>
<dbReference type="AlphaFoldDB" id="A0A6P6XW44"/>
<dbReference type="OrthoDB" id="6428174at2759"/>
<evidence type="ECO:0000256" key="2">
    <source>
        <dbReference type="ARBA" id="ARBA00007230"/>
    </source>
</evidence>
<dbReference type="PANTHER" id="PTHR12570:SF92">
    <property type="entry name" value="SPICHTHYIN, ISOFORM B"/>
    <property type="match status" value="1"/>
</dbReference>
<keyword evidence="4" id="KW-1133">Transmembrane helix</keyword>
<keyword evidence="3" id="KW-0812">Transmembrane</keyword>
<dbReference type="OMA" id="STWMPWF"/>
<dbReference type="GeneID" id="113791930"/>
<proteinExistence type="inferred from homology"/>
<keyword evidence="5" id="KW-0472">Membrane</keyword>
<evidence type="ECO:0000256" key="3">
    <source>
        <dbReference type="ARBA" id="ARBA00022692"/>
    </source>
</evidence>
<evidence type="ECO:0000256" key="4">
    <source>
        <dbReference type="ARBA" id="ARBA00022989"/>
    </source>
</evidence>
<accession>A0A6P6XW44</accession>
<comment type="similarity">
    <text evidence="2">Belongs to the NIPA family.</text>
</comment>
<dbReference type="Pfam" id="PF05653">
    <property type="entry name" value="Mg_trans_NIPA"/>
    <property type="match status" value="1"/>
</dbReference>
<evidence type="ECO:0000256" key="5">
    <source>
        <dbReference type="ARBA" id="ARBA00023136"/>
    </source>
</evidence>
<dbReference type="RefSeq" id="XP_027197617.1">
    <property type="nucleotide sequence ID" value="XM_027341816.1"/>
</dbReference>
<reference evidence="7" key="1">
    <citation type="submission" date="2025-08" db="UniProtKB">
        <authorList>
            <consortium name="RefSeq"/>
        </authorList>
    </citation>
    <scope>IDENTIFICATION</scope>
    <source>
        <strain evidence="7">Airmid</strain>
    </source>
</reference>
<dbReference type="Proteomes" id="UP000515146">
    <property type="component" value="Unplaced"/>
</dbReference>